<dbReference type="GO" id="GO:0005524">
    <property type="term" value="F:ATP binding"/>
    <property type="evidence" value="ECO:0007669"/>
    <property type="project" value="UniProtKB-KW"/>
</dbReference>
<dbReference type="PROSITE" id="PS00108">
    <property type="entry name" value="PROTEIN_KINASE_ST"/>
    <property type="match status" value="1"/>
</dbReference>
<dbReference type="PANTHER" id="PTHR43671">
    <property type="entry name" value="SERINE/THREONINE-PROTEIN KINASE NEK"/>
    <property type="match status" value="1"/>
</dbReference>
<feature type="domain" description="Protein kinase" evidence="9">
    <location>
        <begin position="28"/>
        <end position="235"/>
    </location>
</feature>
<dbReference type="Pfam" id="PF00069">
    <property type="entry name" value="Pkinase"/>
    <property type="match status" value="1"/>
</dbReference>
<dbReference type="PROSITE" id="PS50011">
    <property type="entry name" value="PROTEIN_KINASE_DOM"/>
    <property type="match status" value="1"/>
</dbReference>
<reference evidence="10 11" key="1">
    <citation type="submission" date="2019-03" db="EMBL/GenBank/DDBJ databases">
        <title>Single cell metagenomics reveals metabolic interactions within the superorganism composed of flagellate Streblomastix strix and complex community of Bacteroidetes bacteria on its surface.</title>
        <authorList>
            <person name="Treitli S.C."/>
            <person name="Kolisko M."/>
            <person name="Husnik F."/>
            <person name="Keeling P."/>
            <person name="Hampl V."/>
        </authorList>
    </citation>
    <scope>NUCLEOTIDE SEQUENCE [LARGE SCALE GENOMIC DNA]</scope>
    <source>
        <strain evidence="10">ST1C</strain>
    </source>
</reference>
<accession>A0A5J4U833</accession>
<keyword evidence="6" id="KW-0067">ATP-binding</keyword>
<dbReference type="SMART" id="SM00220">
    <property type="entry name" value="S_TKc"/>
    <property type="match status" value="1"/>
</dbReference>
<proteinExistence type="predicted"/>
<dbReference type="InterPro" id="IPR008271">
    <property type="entry name" value="Ser/Thr_kinase_AS"/>
</dbReference>
<dbReference type="EMBL" id="SNRW01019778">
    <property type="protein sequence ID" value="KAA6366061.1"/>
    <property type="molecule type" value="Genomic_DNA"/>
</dbReference>
<dbReference type="Proteomes" id="UP000324800">
    <property type="component" value="Unassembled WGS sequence"/>
</dbReference>
<sequence>MTIQFEQLKQRLKQDQLRQLGGLSLNDFSEPIQIGGGGQGRVYLTQFNGTTEQVIIKGSTPDEDHPIMFILREIDVHRNLSFRFLTEYIGSFQQIDPQLNKQCYYIVMKYYPNKSLTQLIEAQIVSRSYVEEDFAWNILSQMVMAIHYLHSINVLHKDLKPDNIMLTGDNEVRVGDFGYARFMDPTRSYVTTLKGTPDCASPELLLTGQFRKISDVWGIGITTYMLLTLTNPFTV</sequence>
<dbReference type="InterPro" id="IPR050660">
    <property type="entry name" value="NEK_Ser/Thr_kinase"/>
</dbReference>
<evidence type="ECO:0000256" key="7">
    <source>
        <dbReference type="ARBA" id="ARBA00047899"/>
    </source>
</evidence>
<evidence type="ECO:0000256" key="6">
    <source>
        <dbReference type="ARBA" id="ARBA00022840"/>
    </source>
</evidence>
<comment type="caution">
    <text evidence="10">The sequence shown here is derived from an EMBL/GenBank/DDBJ whole genome shotgun (WGS) entry which is preliminary data.</text>
</comment>
<dbReference type="EC" id="2.7.11.1" evidence="1"/>
<dbReference type="AlphaFoldDB" id="A0A5J4U833"/>
<gene>
    <name evidence="10" type="ORF">EZS28_038412</name>
</gene>
<dbReference type="InterPro" id="IPR011009">
    <property type="entry name" value="Kinase-like_dom_sf"/>
</dbReference>
<keyword evidence="5 10" id="KW-0418">Kinase</keyword>
<dbReference type="Gene3D" id="1.10.510.10">
    <property type="entry name" value="Transferase(Phosphotransferase) domain 1"/>
    <property type="match status" value="1"/>
</dbReference>
<evidence type="ECO:0000313" key="11">
    <source>
        <dbReference type="Proteomes" id="UP000324800"/>
    </source>
</evidence>
<keyword evidence="2" id="KW-0723">Serine/threonine-protein kinase</keyword>
<organism evidence="10 11">
    <name type="scientific">Streblomastix strix</name>
    <dbReference type="NCBI Taxonomy" id="222440"/>
    <lineage>
        <taxon>Eukaryota</taxon>
        <taxon>Metamonada</taxon>
        <taxon>Preaxostyla</taxon>
        <taxon>Oxymonadida</taxon>
        <taxon>Streblomastigidae</taxon>
        <taxon>Streblomastix</taxon>
    </lineage>
</organism>
<dbReference type="PANTHER" id="PTHR43671:SF98">
    <property type="entry name" value="SERINE_THREONINE-PROTEIN KINASE NEK11"/>
    <property type="match status" value="1"/>
</dbReference>
<name>A0A5J4U833_9EUKA</name>
<evidence type="ECO:0000256" key="2">
    <source>
        <dbReference type="ARBA" id="ARBA00022527"/>
    </source>
</evidence>
<evidence type="ECO:0000256" key="8">
    <source>
        <dbReference type="ARBA" id="ARBA00048679"/>
    </source>
</evidence>
<comment type="catalytic activity">
    <reaction evidence="8">
        <text>L-seryl-[protein] + ATP = O-phospho-L-seryl-[protein] + ADP + H(+)</text>
        <dbReference type="Rhea" id="RHEA:17989"/>
        <dbReference type="Rhea" id="RHEA-COMP:9863"/>
        <dbReference type="Rhea" id="RHEA-COMP:11604"/>
        <dbReference type="ChEBI" id="CHEBI:15378"/>
        <dbReference type="ChEBI" id="CHEBI:29999"/>
        <dbReference type="ChEBI" id="CHEBI:30616"/>
        <dbReference type="ChEBI" id="CHEBI:83421"/>
        <dbReference type="ChEBI" id="CHEBI:456216"/>
        <dbReference type="EC" id="2.7.11.1"/>
    </reaction>
</comment>
<comment type="catalytic activity">
    <reaction evidence="7">
        <text>L-threonyl-[protein] + ATP = O-phospho-L-threonyl-[protein] + ADP + H(+)</text>
        <dbReference type="Rhea" id="RHEA:46608"/>
        <dbReference type="Rhea" id="RHEA-COMP:11060"/>
        <dbReference type="Rhea" id="RHEA-COMP:11605"/>
        <dbReference type="ChEBI" id="CHEBI:15378"/>
        <dbReference type="ChEBI" id="CHEBI:30013"/>
        <dbReference type="ChEBI" id="CHEBI:30616"/>
        <dbReference type="ChEBI" id="CHEBI:61977"/>
        <dbReference type="ChEBI" id="CHEBI:456216"/>
        <dbReference type="EC" id="2.7.11.1"/>
    </reaction>
</comment>
<protein>
    <recommendedName>
        <fullName evidence="1">non-specific serine/threonine protein kinase</fullName>
        <ecNumber evidence="1">2.7.11.1</ecNumber>
    </recommendedName>
</protein>
<evidence type="ECO:0000313" key="10">
    <source>
        <dbReference type="EMBL" id="KAA6366061.1"/>
    </source>
</evidence>
<evidence type="ECO:0000256" key="5">
    <source>
        <dbReference type="ARBA" id="ARBA00022777"/>
    </source>
</evidence>
<dbReference type="CDD" id="cd00180">
    <property type="entry name" value="PKc"/>
    <property type="match status" value="1"/>
</dbReference>
<evidence type="ECO:0000256" key="3">
    <source>
        <dbReference type="ARBA" id="ARBA00022679"/>
    </source>
</evidence>
<keyword evidence="4" id="KW-0547">Nucleotide-binding</keyword>
<dbReference type="InterPro" id="IPR000719">
    <property type="entry name" value="Prot_kinase_dom"/>
</dbReference>
<evidence type="ECO:0000256" key="1">
    <source>
        <dbReference type="ARBA" id="ARBA00012513"/>
    </source>
</evidence>
<evidence type="ECO:0000256" key="4">
    <source>
        <dbReference type="ARBA" id="ARBA00022741"/>
    </source>
</evidence>
<dbReference type="SUPFAM" id="SSF56112">
    <property type="entry name" value="Protein kinase-like (PK-like)"/>
    <property type="match status" value="1"/>
</dbReference>
<dbReference type="GO" id="GO:0004674">
    <property type="term" value="F:protein serine/threonine kinase activity"/>
    <property type="evidence" value="ECO:0007669"/>
    <property type="project" value="UniProtKB-KW"/>
</dbReference>
<evidence type="ECO:0000259" key="9">
    <source>
        <dbReference type="PROSITE" id="PS50011"/>
    </source>
</evidence>
<keyword evidence="3" id="KW-0808">Transferase</keyword>
<dbReference type="OrthoDB" id="541276at2759"/>